<feature type="transmembrane region" description="Helical" evidence="1">
    <location>
        <begin position="22"/>
        <end position="42"/>
    </location>
</feature>
<feature type="transmembrane region" description="Helical" evidence="1">
    <location>
        <begin position="154"/>
        <end position="175"/>
    </location>
</feature>
<feature type="transmembrane region" description="Helical" evidence="1">
    <location>
        <begin position="128"/>
        <end position="148"/>
    </location>
</feature>
<dbReference type="PANTHER" id="PTHR39430:SF1">
    <property type="entry name" value="PROTEASE"/>
    <property type="match status" value="1"/>
</dbReference>
<dbReference type="InterPro" id="IPR003675">
    <property type="entry name" value="Rce1/LyrA-like_dom"/>
</dbReference>
<keyword evidence="3" id="KW-0645">Protease</keyword>
<dbReference type="KEGG" id="amog:QRX60_43705"/>
<dbReference type="PANTHER" id="PTHR39430">
    <property type="entry name" value="MEMBRANE-ASSOCIATED PROTEASE-RELATED"/>
    <property type="match status" value="1"/>
</dbReference>
<feature type="transmembrane region" description="Helical" evidence="1">
    <location>
        <begin position="182"/>
        <end position="203"/>
    </location>
</feature>
<feature type="domain" description="CAAX prenyl protease 2/Lysostaphin resistance protein A-like" evidence="2">
    <location>
        <begin position="97"/>
        <end position="195"/>
    </location>
</feature>
<dbReference type="GO" id="GO:0004175">
    <property type="term" value="F:endopeptidase activity"/>
    <property type="evidence" value="ECO:0007669"/>
    <property type="project" value="UniProtKB-ARBA"/>
</dbReference>
<dbReference type="AlphaFoldDB" id="A0A9Y2JLU8"/>
<dbReference type="GO" id="GO:0080120">
    <property type="term" value="P:CAAX-box protein maturation"/>
    <property type="evidence" value="ECO:0007669"/>
    <property type="project" value="UniProtKB-ARBA"/>
</dbReference>
<feature type="transmembrane region" description="Helical" evidence="1">
    <location>
        <begin position="98"/>
        <end position="116"/>
    </location>
</feature>
<evidence type="ECO:0000259" key="2">
    <source>
        <dbReference type="Pfam" id="PF02517"/>
    </source>
</evidence>
<feature type="transmembrane region" description="Helical" evidence="1">
    <location>
        <begin position="233"/>
        <end position="253"/>
    </location>
</feature>
<protein>
    <submittedName>
        <fullName evidence="3">CPBP family intramembrane metalloprotease</fullName>
        <ecNumber evidence="3">3.4.-.-</ecNumber>
    </submittedName>
</protein>
<sequence>MTTLIIMAVAQQLTVTLNDSGAVDLVVGVALAAATLFCYTRLSKLVERRQQVTELPRDRAMSGLLGGSAIGAGAFLATMLVILVFGGWHVTSGDSSKFLATLGIMACVAVTEEVVFRGVIFRIAEERFGTWPALAVSAVLFGAVHLAGTSETGAGTMLWGATAIVLQGGIMLTAAYIATRALWLPIGIHFAWNVVEAGFGTAVSGKSSEFGGLASTTLSGSPVLTGGSFGPEAGVAGILSCLVTAAFLLVFAIRTGRIRRRGGRPGVGVATAG</sequence>
<keyword evidence="1" id="KW-0812">Transmembrane</keyword>
<organism evidence="3 4">
    <name type="scientific">Amycolatopsis mongoliensis</name>
    <dbReference type="NCBI Taxonomy" id="715475"/>
    <lineage>
        <taxon>Bacteria</taxon>
        <taxon>Bacillati</taxon>
        <taxon>Actinomycetota</taxon>
        <taxon>Actinomycetes</taxon>
        <taxon>Pseudonocardiales</taxon>
        <taxon>Pseudonocardiaceae</taxon>
        <taxon>Amycolatopsis</taxon>
    </lineage>
</organism>
<feature type="transmembrane region" description="Helical" evidence="1">
    <location>
        <begin position="63"/>
        <end position="86"/>
    </location>
</feature>
<dbReference type="GO" id="GO:0008237">
    <property type="term" value="F:metallopeptidase activity"/>
    <property type="evidence" value="ECO:0007669"/>
    <property type="project" value="UniProtKB-KW"/>
</dbReference>
<dbReference type="EC" id="3.4.-.-" evidence="3"/>
<keyword evidence="4" id="KW-1185">Reference proteome</keyword>
<gene>
    <name evidence="3" type="ORF">QRX60_43705</name>
</gene>
<dbReference type="Proteomes" id="UP001239397">
    <property type="component" value="Chromosome"/>
</dbReference>
<name>A0A9Y2JLU8_9PSEU</name>
<evidence type="ECO:0000256" key="1">
    <source>
        <dbReference type="SAM" id="Phobius"/>
    </source>
</evidence>
<accession>A0A9Y2JLU8</accession>
<dbReference type="Pfam" id="PF02517">
    <property type="entry name" value="Rce1-like"/>
    <property type="match status" value="1"/>
</dbReference>
<evidence type="ECO:0000313" key="3">
    <source>
        <dbReference type="EMBL" id="WIY00890.1"/>
    </source>
</evidence>
<evidence type="ECO:0000313" key="4">
    <source>
        <dbReference type="Proteomes" id="UP001239397"/>
    </source>
</evidence>
<reference evidence="3 4" key="1">
    <citation type="submission" date="2023-06" db="EMBL/GenBank/DDBJ databases">
        <authorList>
            <person name="Oyuntsetseg B."/>
            <person name="Kim S.B."/>
        </authorList>
    </citation>
    <scope>NUCLEOTIDE SEQUENCE [LARGE SCALE GENOMIC DNA]</scope>
    <source>
        <strain evidence="3 4">4-36</strain>
    </source>
</reference>
<dbReference type="EMBL" id="CP127295">
    <property type="protein sequence ID" value="WIY00890.1"/>
    <property type="molecule type" value="Genomic_DNA"/>
</dbReference>
<proteinExistence type="predicted"/>
<dbReference type="RefSeq" id="WP_285997351.1">
    <property type="nucleotide sequence ID" value="NZ_CP127295.1"/>
</dbReference>
<keyword evidence="3" id="KW-0378">Hydrolase</keyword>
<keyword evidence="1" id="KW-1133">Transmembrane helix</keyword>
<keyword evidence="1" id="KW-0472">Membrane</keyword>
<keyword evidence="3" id="KW-0482">Metalloprotease</keyword>